<evidence type="ECO:0000313" key="9">
    <source>
        <dbReference type="EMBL" id="ADB52593.1"/>
    </source>
</evidence>
<evidence type="ECO:0000256" key="1">
    <source>
        <dbReference type="ARBA" id="ARBA00004651"/>
    </source>
</evidence>
<evidence type="ECO:0000256" key="7">
    <source>
        <dbReference type="ARBA" id="ARBA00023136"/>
    </source>
</evidence>
<keyword evidence="8" id="KW-0460">Magnesium</keyword>
<organism evidence="9 10">
    <name type="scientific">Conexibacter woesei (strain DSM 14684 / CCUG 47730 / CIP 108061 / JCM 11494 / NBRC 100937 / ID131577)</name>
    <dbReference type="NCBI Taxonomy" id="469383"/>
    <lineage>
        <taxon>Bacteria</taxon>
        <taxon>Bacillati</taxon>
        <taxon>Actinomycetota</taxon>
        <taxon>Thermoleophilia</taxon>
        <taxon>Solirubrobacterales</taxon>
        <taxon>Conexibacteraceae</taxon>
        <taxon>Conexibacter</taxon>
    </lineage>
</organism>
<evidence type="ECO:0000256" key="4">
    <source>
        <dbReference type="ARBA" id="ARBA00022475"/>
    </source>
</evidence>
<dbReference type="GO" id="GO:0015095">
    <property type="term" value="F:magnesium ion transmembrane transporter activity"/>
    <property type="evidence" value="ECO:0007669"/>
    <property type="project" value="UniProtKB-UniRule"/>
</dbReference>
<dbReference type="Gene3D" id="3.30.460.20">
    <property type="entry name" value="CorA soluble domain-like"/>
    <property type="match status" value="1"/>
</dbReference>
<evidence type="ECO:0000256" key="8">
    <source>
        <dbReference type="RuleBase" id="RU362010"/>
    </source>
</evidence>
<dbReference type="EMBL" id="CP001854">
    <property type="protein sequence ID" value="ADB52593.1"/>
    <property type="molecule type" value="Genomic_DNA"/>
</dbReference>
<keyword evidence="3 8" id="KW-0813">Transport</keyword>
<evidence type="ECO:0000256" key="5">
    <source>
        <dbReference type="ARBA" id="ARBA00022692"/>
    </source>
</evidence>
<dbReference type="PANTHER" id="PTHR46494">
    <property type="entry name" value="CORA FAMILY METAL ION TRANSPORTER (EUROFUNG)"/>
    <property type="match status" value="1"/>
</dbReference>
<evidence type="ECO:0000256" key="2">
    <source>
        <dbReference type="ARBA" id="ARBA00009765"/>
    </source>
</evidence>
<dbReference type="NCBIfam" id="TIGR00383">
    <property type="entry name" value="corA"/>
    <property type="match status" value="1"/>
</dbReference>
<dbReference type="GO" id="GO:0000287">
    <property type="term" value="F:magnesium ion binding"/>
    <property type="evidence" value="ECO:0007669"/>
    <property type="project" value="TreeGrafter"/>
</dbReference>
<dbReference type="PANTHER" id="PTHR46494:SF1">
    <property type="entry name" value="CORA FAMILY METAL ION TRANSPORTER (EUROFUNG)"/>
    <property type="match status" value="1"/>
</dbReference>
<reference evidence="9 10" key="1">
    <citation type="journal article" date="2010" name="Stand. Genomic Sci.">
        <title>Complete genome sequence of Conexibacter woesei type strain (ID131577).</title>
        <authorList>
            <person name="Pukall R."/>
            <person name="Lapidus A."/>
            <person name="Glavina Del Rio T."/>
            <person name="Copeland A."/>
            <person name="Tice H."/>
            <person name="Cheng J.-F."/>
            <person name="Lucas S."/>
            <person name="Chen F."/>
            <person name="Nolan M."/>
            <person name="Bruce D."/>
            <person name="Goodwin L."/>
            <person name="Pitluck S."/>
            <person name="Mavromatis K."/>
            <person name="Ivanova N."/>
            <person name="Ovchinnikova G."/>
            <person name="Pati A."/>
            <person name="Chen A."/>
            <person name="Palaniappan K."/>
            <person name="Land M."/>
            <person name="Hauser L."/>
            <person name="Chang Y.-J."/>
            <person name="Jeffries C.D."/>
            <person name="Chain P."/>
            <person name="Meincke L."/>
            <person name="Sims D."/>
            <person name="Brettin T."/>
            <person name="Detter J.C."/>
            <person name="Rohde M."/>
            <person name="Goeker M."/>
            <person name="Bristow J."/>
            <person name="Eisen J.A."/>
            <person name="Markowitz V."/>
            <person name="Kyrpides N.C."/>
            <person name="Klenk H.-P."/>
            <person name="Hugenholtz P."/>
        </authorList>
    </citation>
    <scope>NUCLEOTIDE SEQUENCE [LARGE SCALE GENOMIC DNA]</scope>
    <source>
        <strain evidence="10">DSM 14684 / CIP 108061 / JCM 11494 / NBRC 100937 / ID131577</strain>
    </source>
</reference>
<evidence type="ECO:0000256" key="3">
    <source>
        <dbReference type="ARBA" id="ARBA00022448"/>
    </source>
</evidence>
<proteinExistence type="inferred from homology"/>
<dbReference type="HOGENOM" id="CLU_007127_0_0_11"/>
<dbReference type="AlphaFoldDB" id="D3F5P4"/>
<dbReference type="GO" id="GO:0015087">
    <property type="term" value="F:cobalt ion transmembrane transporter activity"/>
    <property type="evidence" value="ECO:0007669"/>
    <property type="project" value="UniProtKB-UniRule"/>
</dbReference>
<dbReference type="Pfam" id="PF01544">
    <property type="entry name" value="CorA"/>
    <property type="match status" value="1"/>
</dbReference>
<dbReference type="STRING" id="469383.Cwoe_4178"/>
<keyword evidence="4 8" id="KW-1003">Cell membrane</keyword>
<dbReference type="InterPro" id="IPR045863">
    <property type="entry name" value="CorA_TM1_TM2"/>
</dbReference>
<dbReference type="InterPro" id="IPR002523">
    <property type="entry name" value="MgTranspt_CorA/ZnTranspt_ZntB"/>
</dbReference>
<dbReference type="InterPro" id="IPR004488">
    <property type="entry name" value="Mg/Co-transport_prot_CorA"/>
</dbReference>
<feature type="transmembrane region" description="Helical" evidence="8">
    <location>
        <begin position="261"/>
        <end position="286"/>
    </location>
</feature>
<dbReference type="Proteomes" id="UP000008229">
    <property type="component" value="Chromosome"/>
</dbReference>
<sequence length="322" mass="36631">MEVLDAIDDRALDALLARREFFWLDLVGPSDEEVARLGARFGWHPLAIEDTQEFRQRPKLDRYGDHTLLVFYGARDVPVPEEDTDEENRRVLVEVHLLISGDWVVTVRKRESPELDDLRRRLASGEDPESEAGVVYRILDTLTDTFFPVLEAIDDAIDRLEDAILISPGAAQLQRVFHLKRKLLALRRVVTPQRDLAQRTISEIADLPGLDPGSRDYFRDVYDHLIRVSDMVDSYRDLLSGTMDVYLSTTSNRQNAVMKQLTIVSTIFLPVTALTGFFGMNFGWLVGHIDTLWSFLLFGVGGALLAAIGLLVWFKRARFLES</sequence>
<keyword evidence="6 8" id="KW-1133">Transmembrane helix</keyword>
<reference evidence="10" key="2">
    <citation type="submission" date="2010-01" db="EMBL/GenBank/DDBJ databases">
        <title>The complete genome of Conexibacter woesei DSM 14684.</title>
        <authorList>
            <consortium name="US DOE Joint Genome Institute (JGI-PGF)"/>
            <person name="Lucas S."/>
            <person name="Copeland A."/>
            <person name="Lapidus A."/>
            <person name="Glavina del Rio T."/>
            <person name="Dalin E."/>
            <person name="Tice H."/>
            <person name="Bruce D."/>
            <person name="Goodwin L."/>
            <person name="Pitluck S."/>
            <person name="Kyrpides N."/>
            <person name="Mavromatis K."/>
            <person name="Ivanova N."/>
            <person name="Mikhailova N."/>
            <person name="Chertkov O."/>
            <person name="Brettin T."/>
            <person name="Detter J.C."/>
            <person name="Han C."/>
            <person name="Larimer F."/>
            <person name="Land M."/>
            <person name="Hauser L."/>
            <person name="Markowitz V."/>
            <person name="Cheng J.-F."/>
            <person name="Hugenholtz P."/>
            <person name="Woyke T."/>
            <person name="Wu D."/>
            <person name="Pukall R."/>
            <person name="Steenblock K."/>
            <person name="Schneider S."/>
            <person name="Klenk H.-P."/>
            <person name="Eisen J.A."/>
        </authorList>
    </citation>
    <scope>NUCLEOTIDE SEQUENCE [LARGE SCALE GENOMIC DNA]</scope>
    <source>
        <strain evidence="10">DSM 14684 / CIP 108061 / JCM 11494 / NBRC 100937 / ID131577</strain>
    </source>
</reference>
<keyword evidence="8" id="KW-0406">Ion transport</keyword>
<accession>D3F5P4</accession>
<dbReference type="FunFam" id="1.20.58.340:FF:000012">
    <property type="entry name" value="Magnesium transport protein CorA"/>
    <property type="match status" value="1"/>
</dbReference>
<feature type="transmembrane region" description="Helical" evidence="8">
    <location>
        <begin position="292"/>
        <end position="314"/>
    </location>
</feature>
<comment type="function">
    <text evidence="8">Mediates influx of magnesium ions.</text>
</comment>
<comment type="subcellular location">
    <subcellularLocation>
        <location evidence="1">Cell membrane</location>
        <topology evidence="1">Multi-pass membrane protein</topology>
    </subcellularLocation>
    <subcellularLocation>
        <location evidence="8">Membrane</location>
        <topology evidence="8">Multi-pass membrane protein</topology>
    </subcellularLocation>
</comment>
<keyword evidence="5 8" id="KW-0812">Transmembrane</keyword>
<dbReference type="InterPro" id="IPR045861">
    <property type="entry name" value="CorA_cytoplasmic_dom"/>
</dbReference>
<gene>
    <name evidence="8" type="primary">corA</name>
    <name evidence="9" type="ordered locus">Cwoe_4178</name>
</gene>
<comment type="similarity">
    <text evidence="2 8">Belongs to the CorA metal ion transporter (MIT) (TC 1.A.35) family.</text>
</comment>
<evidence type="ECO:0000256" key="6">
    <source>
        <dbReference type="ARBA" id="ARBA00022989"/>
    </source>
</evidence>
<dbReference type="OrthoDB" id="9803416at2"/>
<dbReference type="GO" id="GO:0005886">
    <property type="term" value="C:plasma membrane"/>
    <property type="evidence" value="ECO:0007669"/>
    <property type="project" value="UniProtKB-SubCell"/>
</dbReference>
<keyword evidence="7 8" id="KW-0472">Membrane</keyword>
<protein>
    <recommendedName>
        <fullName evidence="8">Magnesium transport protein CorA</fullName>
    </recommendedName>
</protein>
<dbReference type="eggNOG" id="COG0598">
    <property type="taxonomic scope" value="Bacteria"/>
</dbReference>
<dbReference type="Gene3D" id="1.20.58.340">
    <property type="entry name" value="Magnesium transport protein CorA, transmembrane region"/>
    <property type="match status" value="2"/>
</dbReference>
<name>D3F5P4_CONWI</name>
<dbReference type="SUPFAM" id="SSF144083">
    <property type="entry name" value="Magnesium transport protein CorA, transmembrane region"/>
    <property type="match status" value="1"/>
</dbReference>
<evidence type="ECO:0000313" key="10">
    <source>
        <dbReference type="Proteomes" id="UP000008229"/>
    </source>
</evidence>
<dbReference type="SUPFAM" id="SSF143865">
    <property type="entry name" value="CorA soluble domain-like"/>
    <property type="match status" value="1"/>
</dbReference>
<dbReference type="RefSeq" id="WP_012935644.1">
    <property type="nucleotide sequence ID" value="NC_013739.1"/>
</dbReference>
<keyword evidence="10" id="KW-1185">Reference proteome</keyword>
<dbReference type="GO" id="GO:0050897">
    <property type="term" value="F:cobalt ion binding"/>
    <property type="evidence" value="ECO:0007669"/>
    <property type="project" value="TreeGrafter"/>
</dbReference>
<dbReference type="KEGG" id="cwo:Cwoe_4178"/>
<dbReference type="CDD" id="cd12822">
    <property type="entry name" value="TmCorA-like"/>
    <property type="match status" value="1"/>
</dbReference>